<dbReference type="Pfam" id="PF05091">
    <property type="entry name" value="eIF-3_zeta"/>
    <property type="match status" value="2"/>
</dbReference>
<evidence type="ECO:0000256" key="3">
    <source>
        <dbReference type="ARBA" id="ARBA00022884"/>
    </source>
</evidence>
<dbReference type="InterPro" id="IPR007783">
    <property type="entry name" value="eIF3d"/>
</dbReference>
<evidence type="ECO:0000256" key="5">
    <source>
        <dbReference type="HAMAP-Rule" id="MF_03003"/>
    </source>
</evidence>
<dbReference type="HAMAP" id="MF_03003">
    <property type="entry name" value="eIF3d"/>
    <property type="match status" value="2"/>
</dbReference>
<proteinExistence type="inferred from homology"/>
<evidence type="ECO:0000256" key="1">
    <source>
        <dbReference type="ARBA" id="ARBA00022490"/>
    </source>
</evidence>
<gene>
    <name evidence="7" type="ORF">LSAA_803</name>
</gene>
<name>A0A7R8GYX4_LEPSM</name>
<comment type="subcellular location">
    <subcellularLocation>
        <location evidence="5">Cytoplasm</location>
    </subcellularLocation>
</comment>
<dbReference type="GO" id="GO:0033290">
    <property type="term" value="C:eukaryotic 48S preinitiation complex"/>
    <property type="evidence" value="ECO:0007669"/>
    <property type="project" value="UniProtKB-UniRule"/>
</dbReference>
<evidence type="ECO:0000256" key="6">
    <source>
        <dbReference type="SAM" id="MobiDB-lite"/>
    </source>
</evidence>
<dbReference type="OrthoDB" id="16538at2759"/>
<keyword evidence="8" id="KW-1185">Reference proteome</keyword>
<organism evidence="7 8">
    <name type="scientific">Lepeophtheirus salmonis</name>
    <name type="common">Salmon louse</name>
    <name type="synonym">Caligus salmonis</name>
    <dbReference type="NCBI Taxonomy" id="72036"/>
    <lineage>
        <taxon>Eukaryota</taxon>
        <taxon>Metazoa</taxon>
        <taxon>Ecdysozoa</taxon>
        <taxon>Arthropoda</taxon>
        <taxon>Crustacea</taxon>
        <taxon>Multicrustacea</taxon>
        <taxon>Hexanauplia</taxon>
        <taxon>Copepoda</taxon>
        <taxon>Siphonostomatoida</taxon>
        <taxon>Caligidae</taxon>
        <taxon>Lepeophtheirus</taxon>
    </lineage>
</organism>
<protein>
    <recommendedName>
        <fullName evidence="5">Eukaryotic translation initiation factor 3 subunit D</fullName>
        <shortName evidence="5">eIF3d</shortName>
    </recommendedName>
    <alternativeName>
        <fullName evidence="5">Eukaryotic translation initiation factor 3 subunit 7</fullName>
    </alternativeName>
</protein>
<dbReference type="GO" id="GO:0098808">
    <property type="term" value="F:mRNA cap binding"/>
    <property type="evidence" value="ECO:0007669"/>
    <property type="project" value="UniProtKB-UniRule"/>
</dbReference>
<dbReference type="GO" id="GO:0002191">
    <property type="term" value="P:cap-dependent translational initiation"/>
    <property type="evidence" value="ECO:0007669"/>
    <property type="project" value="UniProtKB-UniRule"/>
</dbReference>
<feature type="region of interest" description="RNA gate" evidence="5">
    <location>
        <begin position="931"/>
        <end position="945"/>
    </location>
</feature>
<dbReference type="PANTHER" id="PTHR12399">
    <property type="entry name" value="EUKARYOTIC TRANSLATION INITIATION FACTOR 3 SUBUNIT 7"/>
    <property type="match status" value="1"/>
</dbReference>
<evidence type="ECO:0000256" key="2">
    <source>
        <dbReference type="ARBA" id="ARBA00022540"/>
    </source>
</evidence>
<dbReference type="GO" id="GO:0016282">
    <property type="term" value="C:eukaryotic 43S preinitiation complex"/>
    <property type="evidence" value="ECO:0007669"/>
    <property type="project" value="UniProtKB-UniRule"/>
</dbReference>
<feature type="region of interest" description="RNA gate" evidence="5">
    <location>
        <begin position="362"/>
        <end position="376"/>
    </location>
</feature>
<keyword evidence="3" id="KW-0694">RNA-binding</keyword>
<feature type="compositionally biased region" description="Acidic residues" evidence="6">
    <location>
        <begin position="603"/>
        <end position="617"/>
    </location>
</feature>
<dbReference type="GO" id="GO:0001732">
    <property type="term" value="P:formation of cytoplasmic translation initiation complex"/>
    <property type="evidence" value="ECO:0007669"/>
    <property type="project" value="UniProtKB-UniRule"/>
</dbReference>
<keyword evidence="2 5" id="KW-0396">Initiation factor</keyword>
<reference evidence="7" key="1">
    <citation type="submission" date="2021-02" db="EMBL/GenBank/DDBJ databases">
        <authorList>
            <person name="Bekaert M."/>
        </authorList>
    </citation>
    <scope>NUCLEOTIDE SEQUENCE</scope>
    <source>
        <strain evidence="7">IoA-00</strain>
    </source>
</reference>
<keyword evidence="1 5" id="KW-0963">Cytoplasm</keyword>
<dbReference type="AlphaFoldDB" id="A0A7R8GYX4"/>
<comment type="similarity">
    <text evidence="5">Belongs to the eIF-3 subunit D family.</text>
</comment>
<comment type="domain">
    <text evidence="5">The RNA gate region regulates mRNA cap recognition to prevent promiscuous mRNA-binding before assembly of eif3d into the full eukaryotic translation initiation factor 3 (eIF-3) complex.</text>
</comment>
<keyword evidence="4 5" id="KW-0648">Protein biosynthesis</keyword>
<dbReference type="EMBL" id="HG994580">
    <property type="protein sequence ID" value="CAF2755355.1"/>
    <property type="molecule type" value="Genomic_DNA"/>
</dbReference>
<feature type="compositionally biased region" description="Basic and acidic residues" evidence="6">
    <location>
        <begin position="624"/>
        <end position="633"/>
    </location>
</feature>
<sequence>MSGNCILSCLKVQPNHEKNIEEIKDTWFETDMTFKILIKFSGLTTSENKGLLDEDLRCEFSHLLSVGSSFLPQERREGEKHEVIMEWQRNSRLFKDMPYQPFSKSDRLGKISDWTGNTYSDRRHVNKYNSQFGAGGTTYAYYYKEDEKSLQLVDTSKMTRPLYGRGRYFRGGRGMGNNFRGGPHMRWPNAKNTAGVQVLSKAQMNKERERIRQVRKWQRGRQNYNKPVQIKQREASVTVKGDWTVIEEIEKTQLSKLSLPNIAEPEDLLCCGSLEYYNKSYDRVNIKSERPLKRINRVFHTVTTTDDPIIRKLSKSHPEANVFATDIILATLMCAHRSVYSWDIVVQKIGDKIFLDKRDNTEFGLLTVSETAAEPPQDEGSSLNSPQNLALEATFINHNFSQQVLKIDSKVYKFEEKNPFWSPDEEGEVASVGYRYRMWTLGNNIRLIARCEHDAVCSGPNNEVQFMNIKALNEWDSKYSGNVDWRQKLHTQRGAVLANELKHNACKLAKWTVQALLVGSDALKFGYISRYNVKDSSRHVILGTQHFKPAKFANQINLSLDNAWGIVRCIVDLVMAQKDGKYLIVKDPNKHVIRLYDIPDNTFESEEDTDDSDEDGDGSSFLPQERREGEKQEVISGMAEKFEISKVQYNPTGWGPSSIPPQFKDMPYQPFSKSDRLGKISDWTGNTYSDRRHVNKYNSQFGAGGTTYAYYHEEDENSFQLVDTSKMTRPLYGRGRYFRGGRGMGNNFRGGPHMRWPNAKNTAGVQVLSKAQMNKERERIRQVRKWQRGRQNYNKPVQIKQREASVTVKGDWTVIEEIEKTQLSKLSLPNIAEPEDLLCCGSLEYYNKSYDRVNIKSERPLKRINRVFHTVTTTDDPIIRKLSKSHPEANVFATDIILATLMCAHRSVYSWDIVVQKIGDKIFLDKRDNTEFGLLTVSETAAEPPQDEGSSLNSPQNLALEATFINHNFSQQVLKIDSKVYKFEEKNPFWSPDEEGEVASVGYRYRMWTLGNNIRLIARCEHDAVCSGPNNEIQFMNIKALNEWDSKYSGNVDWRQKLHTQRGAVLANELKHNACKLAKWTVQALLVGSDALKFGYISRYNVKDSSRHVILGTQHFKPAEFANQINLSLDNAWGIVRCIVDLVMAQKDGKYLIVKDPNKHVIRLYDIPDNTFESEEDTDDSDEDGDEVSCIHNSKDISSEDEGKLTDRVAKQSKVSKCIEYKIEFRNTQQGFKNKFKRIADIVDGTLDPVWEAEQYGTNDSA</sequence>
<dbReference type="GO" id="GO:0005852">
    <property type="term" value="C:eukaryotic translation initiation factor 3 complex"/>
    <property type="evidence" value="ECO:0007669"/>
    <property type="project" value="UniProtKB-UniRule"/>
</dbReference>
<comment type="subunit">
    <text evidence="5">Component of the eukaryotic translation initiation factor 3 (eIF-3) complex.</text>
</comment>
<evidence type="ECO:0000313" key="8">
    <source>
        <dbReference type="Proteomes" id="UP000675881"/>
    </source>
</evidence>
<dbReference type="PANTHER" id="PTHR12399:SF0">
    <property type="entry name" value="EUKARYOTIC TRANSLATION INITIATION FACTOR 3 SUBUNIT D"/>
    <property type="match status" value="1"/>
</dbReference>
<feature type="region of interest" description="Disordered" evidence="6">
    <location>
        <begin position="602"/>
        <end position="633"/>
    </location>
</feature>
<evidence type="ECO:0000313" key="7">
    <source>
        <dbReference type="EMBL" id="CAF2755355.1"/>
    </source>
</evidence>
<comment type="function">
    <text evidence="5">mRNA cap-binding component of the eukaryotic translation initiation factor 3 (eIF-3) complex, which is involved in protein synthesis of a specialized repertoire of mRNAs and, together with other initiation factors, stimulates binding of mRNA and methionyl-tRNAi to the 40S ribosome. The eIF-3 complex specifically targets and initiates translation of a subset of mRNAs involved in cell proliferation. In the eIF-3 complex, eif3d specifically recognizes and binds the 7-methylguanosine cap of a subset of mRNAs.</text>
</comment>
<evidence type="ECO:0000256" key="4">
    <source>
        <dbReference type="ARBA" id="ARBA00022917"/>
    </source>
</evidence>
<accession>A0A7R8GYX4</accession>
<dbReference type="Proteomes" id="UP000675881">
    <property type="component" value="Chromosome 1"/>
</dbReference>
<dbReference type="GO" id="GO:0003743">
    <property type="term" value="F:translation initiation factor activity"/>
    <property type="evidence" value="ECO:0007669"/>
    <property type="project" value="UniProtKB-UniRule"/>
</dbReference>